<evidence type="ECO:0000313" key="3">
    <source>
        <dbReference type="Proteomes" id="UP001296104"/>
    </source>
</evidence>
<feature type="compositionally biased region" description="Basic residues" evidence="1">
    <location>
        <begin position="384"/>
        <end position="398"/>
    </location>
</feature>
<name>A0AAI8Z4X9_9PEZI</name>
<feature type="region of interest" description="Disordered" evidence="1">
    <location>
        <begin position="363"/>
        <end position="539"/>
    </location>
</feature>
<reference evidence="2" key="1">
    <citation type="submission" date="2023-11" db="EMBL/GenBank/DDBJ databases">
        <authorList>
            <person name="Alioto T."/>
            <person name="Alioto T."/>
            <person name="Gomez Garrido J."/>
        </authorList>
    </citation>
    <scope>NUCLEOTIDE SEQUENCE</scope>
</reference>
<dbReference type="AlphaFoldDB" id="A0AAI8Z4X9"/>
<keyword evidence="3" id="KW-1185">Reference proteome</keyword>
<dbReference type="EMBL" id="CAVMBE010000069">
    <property type="protein sequence ID" value="CAK4032760.1"/>
    <property type="molecule type" value="Genomic_DNA"/>
</dbReference>
<feature type="compositionally biased region" description="Polar residues" evidence="1">
    <location>
        <begin position="299"/>
        <end position="321"/>
    </location>
</feature>
<feature type="compositionally biased region" description="Low complexity" evidence="1">
    <location>
        <begin position="518"/>
        <end position="527"/>
    </location>
</feature>
<gene>
    <name evidence="2" type="ORF">LECACI_7A007918</name>
</gene>
<protein>
    <submittedName>
        <fullName evidence="2">Uncharacterized protein</fullName>
    </submittedName>
</protein>
<dbReference type="Proteomes" id="UP001296104">
    <property type="component" value="Unassembled WGS sequence"/>
</dbReference>
<evidence type="ECO:0000313" key="2">
    <source>
        <dbReference type="EMBL" id="CAK4032760.1"/>
    </source>
</evidence>
<evidence type="ECO:0000256" key="1">
    <source>
        <dbReference type="SAM" id="MobiDB-lite"/>
    </source>
</evidence>
<proteinExistence type="predicted"/>
<accession>A0AAI8Z4X9</accession>
<feature type="compositionally biased region" description="Polar residues" evidence="1">
    <location>
        <begin position="485"/>
        <end position="500"/>
    </location>
</feature>
<organism evidence="2 3">
    <name type="scientific">Lecanosticta acicola</name>
    <dbReference type="NCBI Taxonomy" id="111012"/>
    <lineage>
        <taxon>Eukaryota</taxon>
        <taxon>Fungi</taxon>
        <taxon>Dikarya</taxon>
        <taxon>Ascomycota</taxon>
        <taxon>Pezizomycotina</taxon>
        <taxon>Dothideomycetes</taxon>
        <taxon>Dothideomycetidae</taxon>
        <taxon>Mycosphaerellales</taxon>
        <taxon>Mycosphaerellaceae</taxon>
        <taxon>Lecanosticta</taxon>
    </lineage>
</organism>
<feature type="compositionally biased region" description="Low complexity" evidence="1">
    <location>
        <begin position="322"/>
        <end position="336"/>
    </location>
</feature>
<feature type="compositionally biased region" description="Polar residues" evidence="1">
    <location>
        <begin position="238"/>
        <end position="248"/>
    </location>
</feature>
<feature type="compositionally biased region" description="Basic and acidic residues" evidence="1">
    <location>
        <begin position="422"/>
        <end position="466"/>
    </location>
</feature>
<feature type="region of interest" description="Disordered" evidence="1">
    <location>
        <begin position="188"/>
        <end position="344"/>
    </location>
</feature>
<comment type="caution">
    <text evidence="2">The sequence shown here is derived from an EMBL/GenBank/DDBJ whole genome shotgun (WGS) entry which is preliminary data.</text>
</comment>
<feature type="compositionally biased region" description="Polar residues" evidence="1">
    <location>
        <begin position="373"/>
        <end position="383"/>
    </location>
</feature>
<sequence>MSVNRRLSSAYFVSTLQRFTNGEMPVSFVEFQVEYLAASLQGLPPGLYYTKLSPPKFLPKAALPCLSSVDWSCEFTDDASLTVELNKLVRCISTATKNSKWKVCFWTTIAGSENAVAKLWMVLSLAMAQEISHQVVSGNYLKRYYSFRGQALLDLNGLRSTIRDLPDGLVSMKDERWDSWAAAAEDTLKSGLGNSEPTGVHGDDGDPPKGPSTWPTNKQYQPHRPKWPWYGLDPPGPTSDSQVHQQGTRGCVHGMKGDPVTTSKPDRLEDAVVQNRVPAMPSSSRPTDLRSELHVPHQSVRNQKSGQQNVPKAPNQGTKIYSSSSQSTQGSAPTTSKGKQQQAAPLQHVNINELGGPERFDHLLSQGLVPTGPKSQQTNSNNNLHKKPRKRQSRRRPKFAPSSSAAFDSKPPATRYQNENAQQKDAEQEDAKQEDAQRENAEQADTRTRDTEQHDALQKNVKHEYSWQEDAQQEDAQQEDVRQGDAQQQTSPLKQETQPDTGAANRESLLPDGSLQNSPSPQDSAAPPSAPTHEQAEGRRVAISRLTLATERRNAQLSSHRRVDSLHPKVGGSKVFKNPYPFAHPGNVWNVPSYYPAEEEREQVDEAVDMSDFPLRWLPAEIWEEIDHLDHC</sequence>